<keyword evidence="14" id="KW-1185">Reference proteome</keyword>
<dbReference type="SUPFAM" id="SSF47384">
    <property type="entry name" value="Homodimeric domain of signal transducing histidine kinase"/>
    <property type="match status" value="1"/>
</dbReference>
<dbReference type="GO" id="GO:0000155">
    <property type="term" value="F:phosphorelay sensor kinase activity"/>
    <property type="evidence" value="ECO:0007669"/>
    <property type="project" value="InterPro"/>
</dbReference>
<dbReference type="PRINTS" id="PR00344">
    <property type="entry name" value="BCTRLSENSOR"/>
</dbReference>
<feature type="domain" description="Histidine kinase" evidence="11">
    <location>
        <begin position="393"/>
        <end position="624"/>
    </location>
</feature>
<dbReference type="InterPro" id="IPR003594">
    <property type="entry name" value="HATPase_dom"/>
</dbReference>
<dbReference type="Pfam" id="PF00672">
    <property type="entry name" value="HAMP"/>
    <property type="match status" value="1"/>
</dbReference>
<dbReference type="Gene3D" id="3.30.565.10">
    <property type="entry name" value="Histidine kinase-like ATPase, C-terminal domain"/>
    <property type="match status" value="1"/>
</dbReference>
<dbReference type="GO" id="GO:0000156">
    <property type="term" value="F:phosphorelay response regulator activity"/>
    <property type="evidence" value="ECO:0007669"/>
    <property type="project" value="TreeGrafter"/>
</dbReference>
<dbReference type="GO" id="GO:0016020">
    <property type="term" value="C:membrane"/>
    <property type="evidence" value="ECO:0007669"/>
    <property type="project" value="UniProtKB-SubCell"/>
</dbReference>
<dbReference type="GO" id="GO:0030295">
    <property type="term" value="F:protein kinase activator activity"/>
    <property type="evidence" value="ECO:0007669"/>
    <property type="project" value="TreeGrafter"/>
</dbReference>
<evidence type="ECO:0000259" key="12">
    <source>
        <dbReference type="PROSITE" id="PS50885"/>
    </source>
</evidence>
<dbReference type="EC" id="2.7.13.3" evidence="3"/>
<keyword evidence="10" id="KW-0812">Transmembrane</keyword>
<dbReference type="CDD" id="cd00082">
    <property type="entry name" value="HisKA"/>
    <property type="match status" value="1"/>
</dbReference>
<comment type="catalytic activity">
    <reaction evidence="1">
        <text>ATP + protein L-histidine = ADP + protein N-phospho-L-histidine.</text>
        <dbReference type="EC" id="2.7.13.3"/>
    </reaction>
</comment>
<dbReference type="InterPro" id="IPR036890">
    <property type="entry name" value="HATPase_C_sf"/>
</dbReference>
<dbReference type="STRING" id="575540.Isop_2815"/>
<dbReference type="SUPFAM" id="SSF55785">
    <property type="entry name" value="PYP-like sensor domain (PAS domain)"/>
    <property type="match status" value="1"/>
</dbReference>
<dbReference type="Gene3D" id="6.10.340.10">
    <property type="match status" value="1"/>
</dbReference>
<dbReference type="Gene3D" id="1.10.287.130">
    <property type="match status" value="1"/>
</dbReference>
<dbReference type="Proteomes" id="UP000008631">
    <property type="component" value="Chromosome"/>
</dbReference>
<dbReference type="PROSITE" id="PS50885">
    <property type="entry name" value="HAMP"/>
    <property type="match status" value="1"/>
</dbReference>
<dbReference type="HOGENOM" id="CLU_000445_89_2_0"/>
<sequence length="624" mass="68413">MRSRLQTRFLLVGGLLVATATGGSVWSALTFLRLKQVMDEAIQASQEIIDLGAALHSSLEREDDALLLFLSGDFLKAQNDLKIERQRGDARFERLANQVEIKEQRALVVALRRRIDEYRAAGDALLNPNAQPGGLEQYHLRVNPLLRQAVLGCDQLREMNFRSMREASLRVRDEAARNIRLVLAISVSMIGLGVAVSVWLARTILVPIRDLIESVEAIRRGDFDRRVQPVSRDELGQLGMGFNRMAETLSEYRRSSVGTLLAAKTTLEATLNALPDAVMVFEPDGTLASANPLAKRILAARGFQASGRLENLTISSDFVASVRSALSGRPPAARRMDFAGSLCVLLDSEKRRFVVTAAPIAEFTPGRFGAVVVMDDVTEFARLDELRSELIGVASHELKSPLTTLLMNLLMLREGAADLAKRHQEILEAAVAGCEELGQIIDELLDLTRIEAGQLRLATVPVELGALIAAARQPLQARFEDAGIRLEVRMPPTSVVLIGDPKRLQSVLINILNNALKYSPAGGVIVVEVEVPSPQNARLPNQRVVQMTVTDRGPGVPAEFCERIFEKFFRVEHYRPSSGNIVWGSGIGLYLCHQIIKSHGGRITCETGPDGVGTRIVVTLPLKS</sequence>
<dbReference type="EMBL" id="CP002353">
    <property type="protein sequence ID" value="ADV63381.1"/>
    <property type="molecule type" value="Genomic_DNA"/>
</dbReference>
<organism evidence="13 14">
    <name type="scientific">Isosphaera pallida (strain ATCC 43644 / DSM 9630 / IS1B)</name>
    <dbReference type="NCBI Taxonomy" id="575540"/>
    <lineage>
        <taxon>Bacteria</taxon>
        <taxon>Pseudomonadati</taxon>
        <taxon>Planctomycetota</taxon>
        <taxon>Planctomycetia</taxon>
        <taxon>Isosphaerales</taxon>
        <taxon>Isosphaeraceae</taxon>
        <taxon>Isosphaera</taxon>
    </lineage>
</organism>
<dbReference type="RefSeq" id="WP_013565669.1">
    <property type="nucleotide sequence ID" value="NC_014962.1"/>
</dbReference>
<evidence type="ECO:0000256" key="4">
    <source>
        <dbReference type="ARBA" id="ARBA00022553"/>
    </source>
</evidence>
<evidence type="ECO:0000256" key="3">
    <source>
        <dbReference type="ARBA" id="ARBA00012438"/>
    </source>
</evidence>
<evidence type="ECO:0000313" key="14">
    <source>
        <dbReference type="Proteomes" id="UP000008631"/>
    </source>
</evidence>
<keyword evidence="8" id="KW-0067">ATP-binding</keyword>
<evidence type="ECO:0000259" key="11">
    <source>
        <dbReference type="PROSITE" id="PS50109"/>
    </source>
</evidence>
<keyword evidence="4" id="KW-0597">Phosphoprotein</keyword>
<evidence type="ECO:0000256" key="7">
    <source>
        <dbReference type="ARBA" id="ARBA00022777"/>
    </source>
</evidence>
<keyword evidence="9" id="KW-0902">Two-component regulatory system</keyword>
<keyword evidence="7 13" id="KW-0418">Kinase</keyword>
<keyword evidence="6" id="KW-0547">Nucleotide-binding</keyword>
<comment type="subcellular location">
    <subcellularLocation>
        <location evidence="2">Membrane</location>
    </subcellularLocation>
</comment>
<dbReference type="GO" id="GO:0007234">
    <property type="term" value="P:osmosensory signaling via phosphorelay pathway"/>
    <property type="evidence" value="ECO:0007669"/>
    <property type="project" value="TreeGrafter"/>
</dbReference>
<evidence type="ECO:0000256" key="6">
    <source>
        <dbReference type="ARBA" id="ARBA00022741"/>
    </source>
</evidence>
<keyword evidence="5" id="KW-0808">Transferase</keyword>
<dbReference type="AlphaFoldDB" id="E8R130"/>
<evidence type="ECO:0000256" key="9">
    <source>
        <dbReference type="ARBA" id="ARBA00023012"/>
    </source>
</evidence>
<reference evidence="13 14" key="2">
    <citation type="journal article" date="2011" name="Stand. Genomic Sci.">
        <title>Complete genome sequence of Isosphaera pallida type strain (IS1B).</title>
        <authorList>
            <consortium name="US DOE Joint Genome Institute (JGI-PGF)"/>
            <person name="Goker M."/>
            <person name="Cleland D."/>
            <person name="Saunders E."/>
            <person name="Lapidus A."/>
            <person name="Nolan M."/>
            <person name="Lucas S."/>
            <person name="Hammon N."/>
            <person name="Deshpande S."/>
            <person name="Cheng J.F."/>
            <person name="Tapia R."/>
            <person name="Han C."/>
            <person name="Goodwin L."/>
            <person name="Pitluck S."/>
            <person name="Liolios K."/>
            <person name="Pagani I."/>
            <person name="Ivanova N."/>
            <person name="Mavromatis K."/>
            <person name="Pati A."/>
            <person name="Chen A."/>
            <person name="Palaniappan K."/>
            <person name="Land M."/>
            <person name="Hauser L."/>
            <person name="Chang Y.J."/>
            <person name="Jeffries C.D."/>
            <person name="Detter J.C."/>
            <person name="Beck B."/>
            <person name="Woyke T."/>
            <person name="Bristow J."/>
            <person name="Eisen J.A."/>
            <person name="Markowitz V."/>
            <person name="Hugenholtz P."/>
            <person name="Kyrpides N.C."/>
            <person name="Klenk H.P."/>
        </authorList>
    </citation>
    <scope>NUCLEOTIDE SEQUENCE [LARGE SCALE GENOMIC DNA]</scope>
    <source>
        <strain evidence="14">ATCC 43644 / DSM 9630 / IS1B</strain>
    </source>
</reference>
<evidence type="ECO:0000256" key="5">
    <source>
        <dbReference type="ARBA" id="ARBA00022679"/>
    </source>
</evidence>
<dbReference type="InterPro" id="IPR036097">
    <property type="entry name" value="HisK_dim/P_sf"/>
</dbReference>
<dbReference type="eggNOG" id="COG3850">
    <property type="taxonomic scope" value="Bacteria"/>
</dbReference>
<gene>
    <name evidence="13" type="ordered locus">Isop_2815</name>
</gene>
<dbReference type="OrthoDB" id="231918at2"/>
<dbReference type="InterPro" id="IPR005467">
    <property type="entry name" value="His_kinase_dom"/>
</dbReference>
<protein>
    <recommendedName>
        <fullName evidence="3">histidine kinase</fullName>
        <ecNumber evidence="3">2.7.13.3</ecNumber>
    </recommendedName>
</protein>
<dbReference type="InterPro" id="IPR004358">
    <property type="entry name" value="Sig_transdc_His_kin-like_C"/>
</dbReference>
<dbReference type="SUPFAM" id="SSF158472">
    <property type="entry name" value="HAMP domain-like"/>
    <property type="match status" value="1"/>
</dbReference>
<proteinExistence type="predicted"/>
<dbReference type="InterPro" id="IPR003661">
    <property type="entry name" value="HisK_dim/P_dom"/>
</dbReference>
<keyword evidence="10" id="KW-0472">Membrane</keyword>
<dbReference type="SUPFAM" id="SSF55874">
    <property type="entry name" value="ATPase domain of HSP90 chaperone/DNA topoisomerase II/histidine kinase"/>
    <property type="match status" value="1"/>
</dbReference>
<dbReference type="eggNOG" id="COG5002">
    <property type="taxonomic scope" value="Bacteria"/>
</dbReference>
<dbReference type="GO" id="GO:0005524">
    <property type="term" value="F:ATP binding"/>
    <property type="evidence" value="ECO:0007669"/>
    <property type="project" value="UniProtKB-KW"/>
</dbReference>
<dbReference type="InterPro" id="IPR035965">
    <property type="entry name" value="PAS-like_dom_sf"/>
</dbReference>
<keyword evidence="10" id="KW-1133">Transmembrane helix</keyword>
<dbReference type="PANTHER" id="PTHR42878:SF7">
    <property type="entry name" value="SENSOR HISTIDINE KINASE GLRK"/>
    <property type="match status" value="1"/>
</dbReference>
<dbReference type="Gene3D" id="3.30.450.20">
    <property type="entry name" value="PAS domain"/>
    <property type="match status" value="1"/>
</dbReference>
<dbReference type="Pfam" id="PF02518">
    <property type="entry name" value="HATPase_c"/>
    <property type="match status" value="1"/>
</dbReference>
<evidence type="ECO:0000313" key="13">
    <source>
        <dbReference type="EMBL" id="ADV63381.1"/>
    </source>
</evidence>
<evidence type="ECO:0000256" key="1">
    <source>
        <dbReference type="ARBA" id="ARBA00000085"/>
    </source>
</evidence>
<dbReference type="InParanoid" id="E8R130"/>
<name>E8R130_ISOPI</name>
<dbReference type="PROSITE" id="PS50109">
    <property type="entry name" value="HIS_KIN"/>
    <property type="match status" value="1"/>
</dbReference>
<dbReference type="PANTHER" id="PTHR42878">
    <property type="entry name" value="TWO-COMPONENT HISTIDINE KINASE"/>
    <property type="match status" value="1"/>
</dbReference>
<feature type="transmembrane region" description="Helical" evidence="10">
    <location>
        <begin position="181"/>
        <end position="201"/>
    </location>
</feature>
<evidence type="ECO:0000256" key="10">
    <source>
        <dbReference type="SAM" id="Phobius"/>
    </source>
</evidence>
<evidence type="ECO:0000256" key="2">
    <source>
        <dbReference type="ARBA" id="ARBA00004370"/>
    </source>
</evidence>
<dbReference type="KEGG" id="ipa:Isop_2815"/>
<dbReference type="SMART" id="SM00387">
    <property type="entry name" value="HATPase_c"/>
    <property type="match status" value="1"/>
</dbReference>
<dbReference type="SMART" id="SM00304">
    <property type="entry name" value="HAMP"/>
    <property type="match status" value="1"/>
</dbReference>
<evidence type="ECO:0000256" key="8">
    <source>
        <dbReference type="ARBA" id="ARBA00022840"/>
    </source>
</evidence>
<dbReference type="Pfam" id="PF00512">
    <property type="entry name" value="HisKA"/>
    <property type="match status" value="1"/>
</dbReference>
<feature type="domain" description="HAMP" evidence="12">
    <location>
        <begin position="202"/>
        <end position="254"/>
    </location>
</feature>
<dbReference type="SMART" id="SM00388">
    <property type="entry name" value="HisKA"/>
    <property type="match status" value="1"/>
</dbReference>
<reference key="1">
    <citation type="submission" date="2010-11" db="EMBL/GenBank/DDBJ databases">
        <title>The complete sequence of chromosome of Isophaera pallida ATCC 43644.</title>
        <authorList>
            <consortium name="US DOE Joint Genome Institute (JGI-PGF)"/>
            <person name="Lucas S."/>
            <person name="Copeland A."/>
            <person name="Lapidus A."/>
            <person name="Bruce D."/>
            <person name="Goodwin L."/>
            <person name="Pitluck S."/>
            <person name="Kyrpides N."/>
            <person name="Mavromatis K."/>
            <person name="Pagani I."/>
            <person name="Ivanova N."/>
            <person name="Saunders E."/>
            <person name="Brettin T."/>
            <person name="Detter J.C."/>
            <person name="Han C."/>
            <person name="Tapia R."/>
            <person name="Land M."/>
            <person name="Hauser L."/>
            <person name="Markowitz V."/>
            <person name="Cheng J.-F."/>
            <person name="Hugenholtz P."/>
            <person name="Woyke T."/>
            <person name="Wu D."/>
            <person name="Eisen J.A."/>
        </authorList>
    </citation>
    <scope>NUCLEOTIDE SEQUENCE</scope>
    <source>
        <strain>ATCC 43644</strain>
    </source>
</reference>
<dbReference type="CDD" id="cd06225">
    <property type="entry name" value="HAMP"/>
    <property type="match status" value="1"/>
</dbReference>
<accession>E8R130</accession>
<dbReference type="InterPro" id="IPR050351">
    <property type="entry name" value="BphY/WalK/GraS-like"/>
</dbReference>
<dbReference type="InterPro" id="IPR003660">
    <property type="entry name" value="HAMP_dom"/>
</dbReference>